<reference evidence="2" key="1">
    <citation type="journal article" date="2021" name="Proc. Natl. Acad. Sci. U.S.A.">
        <title>Three genomes in the algal genus Volvox reveal the fate of a haploid sex-determining region after a transition to homothallism.</title>
        <authorList>
            <person name="Yamamoto K."/>
            <person name="Hamaji T."/>
            <person name="Kawai-Toyooka H."/>
            <person name="Matsuzaki R."/>
            <person name="Takahashi F."/>
            <person name="Nishimura Y."/>
            <person name="Kawachi M."/>
            <person name="Noguchi H."/>
            <person name="Minakuchi Y."/>
            <person name="Umen J.G."/>
            <person name="Toyoda A."/>
            <person name="Nozaki H."/>
        </authorList>
    </citation>
    <scope>NUCLEOTIDE SEQUENCE</scope>
    <source>
        <strain evidence="2">NIES-3785</strain>
    </source>
</reference>
<dbReference type="Proteomes" id="UP000722791">
    <property type="component" value="Unassembled WGS sequence"/>
</dbReference>
<comment type="caution">
    <text evidence="2">The sequence shown here is derived from an EMBL/GenBank/DDBJ whole genome shotgun (WGS) entry which is preliminary data.</text>
</comment>
<name>A0A8J4GIT3_9CHLO</name>
<accession>A0A8J4GIT3</accession>
<evidence type="ECO:0000313" key="3">
    <source>
        <dbReference type="Proteomes" id="UP000722791"/>
    </source>
</evidence>
<evidence type="ECO:0000313" key="2">
    <source>
        <dbReference type="EMBL" id="GIM08139.1"/>
    </source>
</evidence>
<feature type="region of interest" description="Disordered" evidence="1">
    <location>
        <begin position="1"/>
        <end position="25"/>
    </location>
</feature>
<dbReference type="EMBL" id="BNCQ01000027">
    <property type="protein sequence ID" value="GIM08139.1"/>
    <property type="molecule type" value="Genomic_DNA"/>
</dbReference>
<protein>
    <submittedName>
        <fullName evidence="2">Uncharacterized protein</fullName>
    </submittedName>
</protein>
<evidence type="ECO:0000256" key="1">
    <source>
        <dbReference type="SAM" id="MobiDB-lite"/>
    </source>
</evidence>
<proteinExistence type="predicted"/>
<organism evidence="2 3">
    <name type="scientific">Volvox reticuliferus</name>
    <dbReference type="NCBI Taxonomy" id="1737510"/>
    <lineage>
        <taxon>Eukaryota</taxon>
        <taxon>Viridiplantae</taxon>
        <taxon>Chlorophyta</taxon>
        <taxon>core chlorophytes</taxon>
        <taxon>Chlorophyceae</taxon>
        <taxon>CS clade</taxon>
        <taxon>Chlamydomonadales</taxon>
        <taxon>Volvocaceae</taxon>
        <taxon>Volvox</taxon>
    </lineage>
</organism>
<gene>
    <name evidence="2" type="ORF">Vretimale_12174</name>
</gene>
<dbReference type="AlphaFoldDB" id="A0A8J4GIT3"/>
<feature type="non-terminal residue" evidence="2">
    <location>
        <position position="157"/>
    </location>
</feature>
<sequence length="157" mass="15700">MRGAANGLEGPDPSTAAGDGASGLMNAGPGGSDSIGLPSIAGCVRHCRFTAAATFVRCGRRNCPPGQILMPTWALNERWGDRCGHADAGTGPAVMKLDSSRAHALSRVAHKSLAMHHAFRLRLQAAAAAAAAAGPGAAAGDTAAAVVQRQPALTPAD</sequence>